<evidence type="ECO:0000256" key="3">
    <source>
        <dbReference type="SAM" id="Phobius"/>
    </source>
</evidence>
<comment type="similarity">
    <text evidence="1">Belongs to the GerABKA family.</text>
</comment>
<dbReference type="PIRSF" id="PIRSF005690">
    <property type="entry name" value="GerBA"/>
    <property type="match status" value="1"/>
</dbReference>
<dbReference type="PANTHER" id="PTHR22550:SF5">
    <property type="entry name" value="LEUCINE ZIPPER PROTEIN 4"/>
    <property type="match status" value="1"/>
</dbReference>
<dbReference type="EMBL" id="JACJVQ010000021">
    <property type="protein sequence ID" value="MBB6637325.1"/>
    <property type="molecule type" value="Genomic_DNA"/>
</dbReference>
<gene>
    <name evidence="4" type="ORF">H7B67_24620</name>
</gene>
<feature type="transmembrane region" description="Helical" evidence="3">
    <location>
        <begin position="391"/>
        <end position="416"/>
    </location>
</feature>
<accession>A0A841T3W1</accession>
<keyword evidence="3" id="KW-1133">Transmembrane helix</keyword>
<feature type="transmembrane region" description="Helical" evidence="3">
    <location>
        <begin position="428"/>
        <end position="455"/>
    </location>
</feature>
<dbReference type="RefSeq" id="WP_185122533.1">
    <property type="nucleotide sequence ID" value="NZ_JACJVQ010000021.1"/>
</dbReference>
<reference evidence="4 5" key="1">
    <citation type="submission" date="2020-08" db="EMBL/GenBank/DDBJ databases">
        <title>Cohnella phylogeny.</title>
        <authorList>
            <person name="Dunlap C."/>
        </authorList>
    </citation>
    <scope>NUCLEOTIDE SEQUENCE [LARGE SCALE GENOMIC DNA]</scope>
    <source>
        <strain evidence="4 5">DSM 25241</strain>
    </source>
</reference>
<dbReference type="PANTHER" id="PTHR22550">
    <property type="entry name" value="SPORE GERMINATION PROTEIN"/>
    <property type="match status" value="1"/>
</dbReference>
<evidence type="ECO:0000313" key="4">
    <source>
        <dbReference type="EMBL" id="MBB6637325.1"/>
    </source>
</evidence>
<name>A0A841T3W1_9BACL</name>
<dbReference type="Pfam" id="PF03323">
    <property type="entry name" value="GerA"/>
    <property type="match status" value="1"/>
</dbReference>
<feature type="transmembrane region" description="Helical" evidence="3">
    <location>
        <begin position="308"/>
        <end position="327"/>
    </location>
</feature>
<organism evidence="4 5">
    <name type="scientific">Cohnella thailandensis</name>
    <dbReference type="NCBI Taxonomy" id="557557"/>
    <lineage>
        <taxon>Bacteria</taxon>
        <taxon>Bacillati</taxon>
        <taxon>Bacillota</taxon>
        <taxon>Bacilli</taxon>
        <taxon>Bacillales</taxon>
        <taxon>Paenibacillaceae</taxon>
        <taxon>Cohnella</taxon>
    </lineage>
</organism>
<dbReference type="InterPro" id="IPR050768">
    <property type="entry name" value="UPF0353/GerABKA_families"/>
</dbReference>
<protein>
    <submittedName>
        <fullName evidence="4">Spore germination protein</fullName>
    </submittedName>
</protein>
<dbReference type="InterPro" id="IPR004995">
    <property type="entry name" value="Spore_Ger"/>
</dbReference>
<comment type="caution">
    <text evidence="4">The sequence shown here is derived from an EMBL/GenBank/DDBJ whole genome shotgun (WGS) entry which is preliminary data.</text>
</comment>
<evidence type="ECO:0000313" key="5">
    <source>
        <dbReference type="Proteomes" id="UP000535838"/>
    </source>
</evidence>
<keyword evidence="2 3" id="KW-0472">Membrane</keyword>
<proteinExistence type="inferred from homology"/>
<keyword evidence="5" id="KW-1185">Reference proteome</keyword>
<dbReference type="AlphaFoldDB" id="A0A841T3W1"/>
<evidence type="ECO:0000256" key="1">
    <source>
        <dbReference type="ARBA" id="ARBA00005278"/>
    </source>
</evidence>
<dbReference type="GO" id="GO:0016020">
    <property type="term" value="C:membrane"/>
    <property type="evidence" value="ECO:0007669"/>
    <property type="project" value="InterPro"/>
</dbReference>
<feature type="transmembrane region" description="Helical" evidence="3">
    <location>
        <begin position="266"/>
        <end position="287"/>
    </location>
</feature>
<sequence>MTAASGTDPATDNQPIKGTLQDQLKFIRTTLGDSSDLIVREMILSTGARCAVAYIEGITDSLLLYHTVISALLDLPNADSAGELSKLEPEPFVRYLSDRVLAAGDVRPLDDWNTLFFYLLSGNAILLVDGSPTALRIGVIGFEERAVSEPVSQSVTRGSMDAFNENIETGMSLLRRKIRDTRLRFDRLQVGRVTKTALAVVYLKGIAKDEIVAEVHRRLAEIDIDGILEGGYVEELIQDRTYTPFPTVFNSERPDTIAGGILEGKVAILVNGTPFVLLVPALFVEFFQAAEDYSQRFDISTLIRFIRYLSFFITTLAPALYVAISTFHQEMLPTNLLINLAAQREGVPFPAVIEAMAMEVTYEILREAGIRMPRTVGQAVSIVGTLVIGQAAVQAGIVSAAMVIIVSITAIASYVIPAGSMSMSARMLRFLFMILAASFGLLGVVIGLIGLALHLSGLRSFGVPYMSPLSPIILSDQKDTLFRAPWSLMKLRPRLVASDNNQRRET</sequence>
<keyword evidence="3" id="KW-0812">Transmembrane</keyword>
<dbReference type="Proteomes" id="UP000535838">
    <property type="component" value="Unassembled WGS sequence"/>
</dbReference>
<dbReference type="GO" id="GO:0009847">
    <property type="term" value="P:spore germination"/>
    <property type="evidence" value="ECO:0007669"/>
    <property type="project" value="InterPro"/>
</dbReference>
<evidence type="ECO:0000256" key="2">
    <source>
        <dbReference type="ARBA" id="ARBA00023136"/>
    </source>
</evidence>